<dbReference type="AlphaFoldDB" id="A0A0G1M4S6"/>
<proteinExistence type="predicted"/>
<accession>A0A0G1M4S6</accession>
<protein>
    <submittedName>
        <fullName evidence="1">Uncharacterized protein</fullName>
    </submittedName>
</protein>
<evidence type="ECO:0000313" key="2">
    <source>
        <dbReference type="Proteomes" id="UP000034264"/>
    </source>
</evidence>
<reference evidence="1 2" key="1">
    <citation type="journal article" date="2015" name="Nature">
        <title>rRNA introns, odd ribosomes, and small enigmatic genomes across a large radiation of phyla.</title>
        <authorList>
            <person name="Brown C.T."/>
            <person name="Hug L.A."/>
            <person name="Thomas B.C."/>
            <person name="Sharon I."/>
            <person name="Castelle C.J."/>
            <person name="Singh A."/>
            <person name="Wilkins M.J."/>
            <person name="Williams K.H."/>
            <person name="Banfield J.F."/>
        </authorList>
    </citation>
    <scope>NUCLEOTIDE SEQUENCE [LARGE SCALE GENOMIC DNA]</scope>
</reference>
<name>A0A0G1M4S6_9BACT</name>
<dbReference type="EMBL" id="LCKS01000002">
    <property type="protein sequence ID" value="KKU03256.1"/>
    <property type="molecule type" value="Genomic_DNA"/>
</dbReference>
<dbReference type="Proteomes" id="UP000034264">
    <property type="component" value="Unassembled WGS sequence"/>
</dbReference>
<organism evidence="1 2">
    <name type="scientific">Candidatus Amesbacteria bacterium GW2011_GWC2_45_19</name>
    <dbReference type="NCBI Taxonomy" id="1618366"/>
    <lineage>
        <taxon>Bacteria</taxon>
        <taxon>Candidatus Amesiibacteriota</taxon>
    </lineage>
</organism>
<comment type="caution">
    <text evidence="1">The sequence shown here is derived from an EMBL/GenBank/DDBJ whole genome shotgun (WGS) entry which is preliminary data.</text>
</comment>
<gene>
    <name evidence="1" type="ORF">UX05_C0002G0012</name>
</gene>
<evidence type="ECO:0000313" key="1">
    <source>
        <dbReference type="EMBL" id="KKU03256.1"/>
    </source>
</evidence>
<sequence>MKIIIAILIGIYLMLPSPKFPDVPPGSLQSNEPADTESVYRQAYYTNLARPEIMDYYDRAFRGPIQYRLNLPPEDAYSVIRDQTRSSFLEQIVHPGRESLYINAFVPTKPTEQININGVHYLNKVTIRYLPSHPISRLTVLALSSLLFLWLVKEYSHV</sequence>